<evidence type="ECO:0000313" key="1">
    <source>
        <dbReference type="EMBL" id="KAH0737444.1"/>
    </source>
</evidence>
<comment type="caution">
    <text evidence="1">The sequence shown here is derived from an EMBL/GenBank/DDBJ whole genome shotgun (WGS) entry which is preliminary data.</text>
</comment>
<dbReference type="EMBL" id="JAIVGD010000028">
    <property type="protein sequence ID" value="KAH0737444.1"/>
    <property type="molecule type" value="Genomic_DNA"/>
</dbReference>
<organism evidence="1 2">
    <name type="scientific">Solanum tuberosum</name>
    <name type="common">Potato</name>
    <dbReference type="NCBI Taxonomy" id="4113"/>
    <lineage>
        <taxon>Eukaryota</taxon>
        <taxon>Viridiplantae</taxon>
        <taxon>Streptophyta</taxon>
        <taxon>Embryophyta</taxon>
        <taxon>Tracheophyta</taxon>
        <taxon>Spermatophyta</taxon>
        <taxon>Magnoliopsida</taxon>
        <taxon>eudicotyledons</taxon>
        <taxon>Gunneridae</taxon>
        <taxon>Pentapetalae</taxon>
        <taxon>asterids</taxon>
        <taxon>lamiids</taxon>
        <taxon>Solanales</taxon>
        <taxon>Solanaceae</taxon>
        <taxon>Solanoideae</taxon>
        <taxon>Solaneae</taxon>
        <taxon>Solanum</taxon>
    </lineage>
</organism>
<gene>
    <name evidence="1" type="ORF">KY290_036149</name>
</gene>
<keyword evidence="2" id="KW-1185">Reference proteome</keyword>
<reference evidence="1 2" key="1">
    <citation type="journal article" date="2021" name="bioRxiv">
        <title>Chromosome-scale and haplotype-resolved genome assembly of a tetraploid potato cultivar.</title>
        <authorList>
            <person name="Sun H."/>
            <person name="Jiao W.-B."/>
            <person name="Krause K."/>
            <person name="Campoy J.A."/>
            <person name="Goel M."/>
            <person name="Folz-Donahue K."/>
            <person name="Kukat C."/>
            <person name="Huettel B."/>
            <person name="Schneeberger K."/>
        </authorList>
    </citation>
    <scope>NUCLEOTIDE SEQUENCE [LARGE SCALE GENOMIC DNA]</scope>
    <source>
        <strain evidence="1">SolTubOtavaFocal</strain>
        <tissue evidence="1">Leaves</tissue>
    </source>
</reference>
<name>A0ABQ7TT78_SOLTU</name>
<protein>
    <submittedName>
        <fullName evidence="1">Uncharacterized protein</fullName>
    </submittedName>
</protein>
<dbReference type="Proteomes" id="UP000826656">
    <property type="component" value="Unassembled WGS sequence"/>
</dbReference>
<accession>A0ABQ7TT78</accession>
<sequence length="94" mass="10713">MDHQHYPTKGSTLSYRRINIILPTILHYQHPTNGPSSVLSYQLIIVNHPIDGASPSSYRWSSIIILSMEHYHHPIDGVASSSYQWSIIIILSME</sequence>
<proteinExistence type="predicted"/>
<evidence type="ECO:0000313" key="2">
    <source>
        <dbReference type="Proteomes" id="UP000826656"/>
    </source>
</evidence>